<evidence type="ECO:0008006" key="4">
    <source>
        <dbReference type="Google" id="ProtNLM"/>
    </source>
</evidence>
<feature type="region of interest" description="Disordered" evidence="1">
    <location>
        <begin position="180"/>
        <end position="223"/>
    </location>
</feature>
<accession>A0ABX1VHG1</accession>
<name>A0ABX1VHG1_9PLAN</name>
<organism evidence="2 3">
    <name type="scientific">Alienimonas chondri</name>
    <dbReference type="NCBI Taxonomy" id="2681879"/>
    <lineage>
        <taxon>Bacteria</taxon>
        <taxon>Pseudomonadati</taxon>
        <taxon>Planctomycetota</taxon>
        <taxon>Planctomycetia</taxon>
        <taxon>Planctomycetales</taxon>
        <taxon>Planctomycetaceae</taxon>
        <taxon>Alienimonas</taxon>
    </lineage>
</organism>
<dbReference type="EMBL" id="WTPX01000092">
    <property type="protein sequence ID" value="NNJ26687.1"/>
    <property type="molecule type" value="Genomic_DNA"/>
</dbReference>
<feature type="region of interest" description="Disordered" evidence="1">
    <location>
        <begin position="257"/>
        <end position="284"/>
    </location>
</feature>
<sequence length="335" mass="35387">MAKSSPADSDAAPRQRSPNYPSVGLPDAIARATRLYEGVGTAGASPESAAKLIGYSKNHGTARMTMSALKKFGLLEERGGRVVPAKLTVDLANFPPTHPRHAAALRTAALSPTVYRDVYTRYRPHGVLPPDDVLGPELVADSGFLPDKVDGFLADLRGSLVHSGLLRGNALSDADAPANHGPELAAFDPSAPAVPKKGDAVRWTEAAEDGEEVDPEDADEHEGVVQGLSDDGAWAFVEGYGDGVPVADLTIVPPEQDDAEERDAAPAGPAPTNPFSSRKPAVRTEACALEEGDAVLTRPDDLSPESLVELQAWLDLVMKKLRRLSDAADDREPLS</sequence>
<evidence type="ECO:0000313" key="3">
    <source>
        <dbReference type="Proteomes" id="UP000609651"/>
    </source>
</evidence>
<gene>
    <name evidence="2" type="ORF">LzC2_27770</name>
</gene>
<feature type="compositionally biased region" description="Acidic residues" evidence="1">
    <location>
        <begin position="206"/>
        <end position="220"/>
    </location>
</feature>
<evidence type="ECO:0000313" key="2">
    <source>
        <dbReference type="EMBL" id="NNJ26687.1"/>
    </source>
</evidence>
<proteinExistence type="predicted"/>
<reference evidence="2 3" key="1">
    <citation type="journal article" date="2020" name="Syst. Appl. Microbiol.">
        <title>Alienimonas chondri sp. nov., a novel planctomycete isolated from the biofilm of the red alga Chondrus crispus.</title>
        <authorList>
            <person name="Vitorino I."/>
            <person name="Albuquerque L."/>
            <person name="Wiegand S."/>
            <person name="Kallscheuer N."/>
            <person name="da Costa M.S."/>
            <person name="Lobo-da-Cunha A."/>
            <person name="Jogler C."/>
            <person name="Lage O.M."/>
        </authorList>
    </citation>
    <scope>NUCLEOTIDE SEQUENCE [LARGE SCALE GENOMIC DNA]</scope>
    <source>
        <strain evidence="2 3">LzC2</strain>
    </source>
</reference>
<comment type="caution">
    <text evidence="2">The sequence shown here is derived from an EMBL/GenBank/DDBJ whole genome shotgun (WGS) entry which is preliminary data.</text>
</comment>
<feature type="region of interest" description="Disordered" evidence="1">
    <location>
        <begin position="1"/>
        <end position="25"/>
    </location>
</feature>
<protein>
    <recommendedName>
        <fullName evidence="4">Helix-turn-helix domain-containing protein</fullName>
    </recommendedName>
</protein>
<keyword evidence="3" id="KW-1185">Reference proteome</keyword>
<evidence type="ECO:0000256" key="1">
    <source>
        <dbReference type="SAM" id="MobiDB-lite"/>
    </source>
</evidence>
<feature type="compositionally biased region" description="Low complexity" evidence="1">
    <location>
        <begin position="1"/>
        <end position="12"/>
    </location>
</feature>
<dbReference type="RefSeq" id="WP_171187927.1">
    <property type="nucleotide sequence ID" value="NZ_WTPX01000092.1"/>
</dbReference>
<dbReference type="Proteomes" id="UP000609651">
    <property type="component" value="Unassembled WGS sequence"/>
</dbReference>